<sequence length="237" mass="25843">MAKTQRADLRQRADALLDAAAALLAEVGPPGLRIDQVAGRAGVGKGTVYLHWNSREHLLLAVGAREAAAMYRTVIAAICVDPAEVVLHRYLRRLYLEAMGRPILRSIFITDEADLTAFMNHPARAGLAETKLIAADDYLAALRDHRLLRHDLDLADIDQAVQAIAYGFFAATTLLSDDPDAGLERRADLFAEVLRRSFEPARTPAPARCASAVPRAVEAFERLAAQFDRLAYGTAAD</sequence>
<dbReference type="Pfam" id="PF00440">
    <property type="entry name" value="TetR_N"/>
    <property type="match status" value="1"/>
</dbReference>
<proteinExistence type="predicted"/>
<evidence type="ECO:0000313" key="6">
    <source>
        <dbReference type="EMBL" id="MDA1363042.1"/>
    </source>
</evidence>
<dbReference type="RefSeq" id="WP_270113128.1">
    <property type="nucleotide sequence ID" value="NZ_JAPZVP010000035.1"/>
</dbReference>
<dbReference type="PROSITE" id="PS50977">
    <property type="entry name" value="HTH_TETR_2"/>
    <property type="match status" value="1"/>
</dbReference>
<name>A0A9X3SSK8_9ACTN</name>
<evidence type="ECO:0000259" key="5">
    <source>
        <dbReference type="PROSITE" id="PS50977"/>
    </source>
</evidence>
<keyword evidence="1" id="KW-0805">Transcription regulation</keyword>
<keyword evidence="3" id="KW-0804">Transcription</keyword>
<dbReference type="Gene3D" id="1.10.357.10">
    <property type="entry name" value="Tetracycline Repressor, domain 2"/>
    <property type="match status" value="1"/>
</dbReference>
<keyword evidence="7" id="KW-1185">Reference proteome</keyword>
<dbReference type="EMBL" id="JAPZVP010000035">
    <property type="protein sequence ID" value="MDA1363042.1"/>
    <property type="molecule type" value="Genomic_DNA"/>
</dbReference>
<organism evidence="6 7">
    <name type="scientific">Glycomyces luteolus</name>
    <dbReference type="NCBI Taxonomy" id="2670330"/>
    <lineage>
        <taxon>Bacteria</taxon>
        <taxon>Bacillati</taxon>
        <taxon>Actinomycetota</taxon>
        <taxon>Actinomycetes</taxon>
        <taxon>Glycomycetales</taxon>
        <taxon>Glycomycetaceae</taxon>
        <taxon>Glycomyces</taxon>
    </lineage>
</organism>
<dbReference type="SUPFAM" id="SSF46689">
    <property type="entry name" value="Homeodomain-like"/>
    <property type="match status" value="1"/>
</dbReference>
<dbReference type="PRINTS" id="PR00455">
    <property type="entry name" value="HTHTETR"/>
</dbReference>
<protein>
    <submittedName>
        <fullName evidence="6">Helix-turn-helix domain containing protein</fullName>
    </submittedName>
</protein>
<dbReference type="AlphaFoldDB" id="A0A9X3SSK8"/>
<evidence type="ECO:0000256" key="2">
    <source>
        <dbReference type="ARBA" id="ARBA00023125"/>
    </source>
</evidence>
<accession>A0A9X3SSK8</accession>
<keyword evidence="2 4" id="KW-0238">DNA-binding</keyword>
<dbReference type="PANTHER" id="PTHR30055">
    <property type="entry name" value="HTH-TYPE TRANSCRIPTIONAL REGULATOR RUTR"/>
    <property type="match status" value="1"/>
</dbReference>
<feature type="DNA-binding region" description="H-T-H motif" evidence="4">
    <location>
        <begin position="33"/>
        <end position="52"/>
    </location>
</feature>
<gene>
    <name evidence="6" type="ORF">O1R50_25745</name>
</gene>
<dbReference type="InterPro" id="IPR050109">
    <property type="entry name" value="HTH-type_TetR-like_transc_reg"/>
</dbReference>
<dbReference type="InterPro" id="IPR009057">
    <property type="entry name" value="Homeodomain-like_sf"/>
</dbReference>
<dbReference type="InterPro" id="IPR001647">
    <property type="entry name" value="HTH_TetR"/>
</dbReference>
<reference evidence="6" key="1">
    <citation type="submission" date="2022-12" db="EMBL/GenBank/DDBJ databases">
        <title>Gycomyces niveus sp.nov.,a novel actinomycete isolated from soil in Shouguan.</title>
        <authorList>
            <person name="Yang X."/>
        </authorList>
    </citation>
    <scope>NUCLEOTIDE SEQUENCE</scope>
    <source>
        <strain evidence="6">NEAU-A15</strain>
    </source>
</reference>
<dbReference type="GO" id="GO:0000976">
    <property type="term" value="F:transcription cis-regulatory region binding"/>
    <property type="evidence" value="ECO:0007669"/>
    <property type="project" value="TreeGrafter"/>
</dbReference>
<evidence type="ECO:0000256" key="1">
    <source>
        <dbReference type="ARBA" id="ARBA00023015"/>
    </source>
</evidence>
<dbReference type="GO" id="GO:0003700">
    <property type="term" value="F:DNA-binding transcription factor activity"/>
    <property type="evidence" value="ECO:0007669"/>
    <property type="project" value="TreeGrafter"/>
</dbReference>
<dbReference type="Proteomes" id="UP001146067">
    <property type="component" value="Unassembled WGS sequence"/>
</dbReference>
<evidence type="ECO:0000313" key="7">
    <source>
        <dbReference type="Proteomes" id="UP001146067"/>
    </source>
</evidence>
<dbReference type="PANTHER" id="PTHR30055:SF234">
    <property type="entry name" value="HTH-TYPE TRANSCRIPTIONAL REGULATOR BETI"/>
    <property type="match status" value="1"/>
</dbReference>
<comment type="caution">
    <text evidence="6">The sequence shown here is derived from an EMBL/GenBank/DDBJ whole genome shotgun (WGS) entry which is preliminary data.</text>
</comment>
<evidence type="ECO:0000256" key="3">
    <source>
        <dbReference type="ARBA" id="ARBA00023163"/>
    </source>
</evidence>
<evidence type="ECO:0000256" key="4">
    <source>
        <dbReference type="PROSITE-ProRule" id="PRU00335"/>
    </source>
</evidence>
<feature type="domain" description="HTH tetR-type" evidence="5">
    <location>
        <begin position="10"/>
        <end position="70"/>
    </location>
</feature>